<dbReference type="Proteomes" id="UP001214666">
    <property type="component" value="Chromosome"/>
</dbReference>
<evidence type="ECO:0000313" key="1">
    <source>
        <dbReference type="EMBL" id="WEE27564.1"/>
    </source>
</evidence>
<name>A0AAX3P863_AERHY</name>
<accession>A0AAX3P863</accession>
<organism evidence="1 2">
    <name type="scientific">Aeromonas hydrophila</name>
    <dbReference type="NCBI Taxonomy" id="644"/>
    <lineage>
        <taxon>Bacteria</taxon>
        <taxon>Pseudomonadati</taxon>
        <taxon>Pseudomonadota</taxon>
        <taxon>Gammaproteobacteria</taxon>
        <taxon>Aeromonadales</taxon>
        <taxon>Aeromonadaceae</taxon>
        <taxon>Aeromonas</taxon>
    </lineage>
</organism>
<evidence type="ECO:0000313" key="2">
    <source>
        <dbReference type="Proteomes" id="UP001214666"/>
    </source>
</evidence>
<proteinExistence type="predicted"/>
<protein>
    <submittedName>
        <fullName evidence="1">Uncharacterized protein</fullName>
    </submittedName>
</protein>
<dbReference type="EMBL" id="CP118942">
    <property type="protein sequence ID" value="WEE27564.1"/>
    <property type="molecule type" value="Genomic_DNA"/>
</dbReference>
<reference evidence="1" key="1">
    <citation type="submission" date="2023-02" db="EMBL/GenBank/DDBJ databases">
        <title>The sequence of Aeromonas hydrophila K533.</title>
        <authorList>
            <person name="Luo X."/>
        </authorList>
    </citation>
    <scope>NUCLEOTIDE SEQUENCE</scope>
    <source>
        <strain evidence="1">K533</strain>
    </source>
</reference>
<sequence length="336" mass="39148">MGFFDKVVIRIAKSSLTRDELDVVLNTISEQSRYNIMPPQGKINKPIIQFCYDFNAVISFIAKGELTKSYERALLILNSGSSFSAGRLQNTLTHLALALRIKLDISNVKHREYEHVAKLAFLLGGADLWLEKHSEDPFKIVNESMFSTPSILYAFSSIQTYAEVLECIETLSMEDKIAMMTPFPNKLERALDALYSSYPDLHAAPIDKIRALLTPFMKSNCIPYIPKSTLYNCLCEINSLIEFWPSWIIEQSINVQRFSRESIYLKRKVLYSIDPYRYKIDFYKNFDELSYAELTLNYEGQRLLHEFIPFPLEEELYNNHYVFEVFSNEIKRRLKE</sequence>
<dbReference type="RefSeq" id="WP_275115741.1">
    <property type="nucleotide sequence ID" value="NZ_CP118942.1"/>
</dbReference>
<dbReference type="AlphaFoldDB" id="A0AAX3P863"/>
<gene>
    <name evidence="1" type="ORF">PY771_04400</name>
</gene>